<feature type="chain" id="PRO_5039220064" evidence="1">
    <location>
        <begin position="28"/>
        <end position="771"/>
    </location>
</feature>
<evidence type="ECO:0000313" key="4">
    <source>
        <dbReference type="EMBL" id="HIW11102.1"/>
    </source>
</evidence>
<dbReference type="EMBL" id="DXHL01000030">
    <property type="protein sequence ID" value="HIW11102.1"/>
    <property type="molecule type" value="Genomic_DNA"/>
</dbReference>
<dbReference type="InterPro" id="IPR054363">
    <property type="entry name" value="GH95_cat"/>
</dbReference>
<reference evidence="4" key="2">
    <citation type="submission" date="2021-04" db="EMBL/GenBank/DDBJ databases">
        <authorList>
            <person name="Gilroy R."/>
        </authorList>
    </citation>
    <scope>NUCLEOTIDE SEQUENCE</scope>
    <source>
        <strain evidence="4">ChiBcec15-1070</strain>
    </source>
</reference>
<reference evidence="4" key="1">
    <citation type="journal article" date="2021" name="PeerJ">
        <title>Extensive microbial diversity within the chicken gut microbiome revealed by metagenomics and culture.</title>
        <authorList>
            <person name="Gilroy R."/>
            <person name="Ravi A."/>
            <person name="Getino M."/>
            <person name="Pursley I."/>
            <person name="Horton D.L."/>
            <person name="Alikhan N.F."/>
            <person name="Baker D."/>
            <person name="Gharbi K."/>
            <person name="Hall N."/>
            <person name="Watson M."/>
            <person name="Adriaenssens E.M."/>
            <person name="Foster-Nyarko E."/>
            <person name="Jarju S."/>
            <person name="Secka A."/>
            <person name="Antonio M."/>
            <person name="Oren A."/>
            <person name="Chaudhuri R.R."/>
            <person name="La Ragione R."/>
            <person name="Hildebrand F."/>
            <person name="Pallen M.J."/>
        </authorList>
    </citation>
    <scope>NUCLEOTIDE SEQUENCE</scope>
    <source>
        <strain evidence="4">ChiBcec15-1070</strain>
    </source>
</reference>
<dbReference type="InterPro" id="IPR012341">
    <property type="entry name" value="6hp_glycosidase-like_sf"/>
</dbReference>
<gene>
    <name evidence="4" type="ORF">H9888_06340</name>
</gene>
<dbReference type="InterPro" id="IPR049053">
    <property type="entry name" value="AFCA-like_C"/>
</dbReference>
<dbReference type="Pfam" id="PF22124">
    <property type="entry name" value="Glyco_hydro_95_cat"/>
    <property type="match status" value="1"/>
</dbReference>
<dbReference type="SUPFAM" id="SSF48208">
    <property type="entry name" value="Six-hairpin glycosidases"/>
    <property type="match status" value="1"/>
</dbReference>
<dbReference type="PANTHER" id="PTHR31084:SF0">
    <property type="entry name" value="ALPHA-L-FUCOSIDASE 2"/>
    <property type="match status" value="1"/>
</dbReference>
<evidence type="ECO:0000259" key="2">
    <source>
        <dbReference type="Pfam" id="PF21307"/>
    </source>
</evidence>
<feature type="domain" description="Alpha fucosidase A-like C-terminal" evidence="2">
    <location>
        <begin position="676"/>
        <end position="765"/>
    </location>
</feature>
<dbReference type="Proteomes" id="UP000823926">
    <property type="component" value="Unassembled WGS sequence"/>
</dbReference>
<keyword evidence="4" id="KW-0378">Hydrolase</keyword>
<accession>A0A9D1TYH4</accession>
<organism evidence="4 5">
    <name type="scientific">Candidatus Rikenella faecigallinarum</name>
    <dbReference type="NCBI Taxonomy" id="2838745"/>
    <lineage>
        <taxon>Bacteria</taxon>
        <taxon>Pseudomonadati</taxon>
        <taxon>Bacteroidota</taxon>
        <taxon>Bacteroidia</taxon>
        <taxon>Bacteroidales</taxon>
        <taxon>Rikenellaceae</taxon>
        <taxon>Rikenella</taxon>
    </lineage>
</organism>
<proteinExistence type="predicted"/>
<keyword evidence="1" id="KW-0732">Signal</keyword>
<evidence type="ECO:0000313" key="5">
    <source>
        <dbReference type="Proteomes" id="UP000823926"/>
    </source>
</evidence>
<comment type="caution">
    <text evidence="4">The sequence shown here is derived from an EMBL/GenBank/DDBJ whole genome shotgun (WGS) entry which is preliminary data.</text>
</comment>
<dbReference type="PANTHER" id="PTHR31084">
    <property type="entry name" value="ALPHA-L-FUCOSIDASE 2"/>
    <property type="match status" value="1"/>
</dbReference>
<dbReference type="InterPro" id="IPR008928">
    <property type="entry name" value="6-hairpin_glycosidase_sf"/>
</dbReference>
<dbReference type="GO" id="GO:0005975">
    <property type="term" value="P:carbohydrate metabolic process"/>
    <property type="evidence" value="ECO:0007669"/>
    <property type="project" value="InterPro"/>
</dbReference>
<evidence type="ECO:0000259" key="3">
    <source>
        <dbReference type="Pfam" id="PF22124"/>
    </source>
</evidence>
<protein>
    <submittedName>
        <fullName evidence="4">Glycoside hydrolase family 95 protein</fullName>
    </submittedName>
</protein>
<dbReference type="GO" id="GO:0004560">
    <property type="term" value="F:alpha-L-fucosidase activity"/>
    <property type="evidence" value="ECO:0007669"/>
    <property type="project" value="TreeGrafter"/>
</dbReference>
<dbReference type="PROSITE" id="PS51257">
    <property type="entry name" value="PROKAR_LIPOPROTEIN"/>
    <property type="match status" value="1"/>
</dbReference>
<feature type="signal peptide" evidence="1">
    <location>
        <begin position="1"/>
        <end position="27"/>
    </location>
</feature>
<feature type="domain" description="Glycosyl hydrolase family 95 catalytic" evidence="3">
    <location>
        <begin position="321"/>
        <end position="674"/>
    </location>
</feature>
<dbReference type="AlphaFoldDB" id="A0A9D1TYH4"/>
<name>A0A9D1TYH4_9BACT</name>
<dbReference type="Gene3D" id="1.50.10.10">
    <property type="match status" value="1"/>
</dbReference>
<evidence type="ECO:0000256" key="1">
    <source>
        <dbReference type="SAM" id="SignalP"/>
    </source>
</evidence>
<dbReference type="Pfam" id="PF21307">
    <property type="entry name" value="Glyco_hydro_95_C"/>
    <property type="match status" value="1"/>
</dbReference>
<sequence>MHNTKHFVLLCMGLTTLLLGGSCPSVARPLPVTETPHDLIFDRLATRWDEALPMGNAFVGALVWQRDSALRLSLDRIDLWDLRPTDSLSGERFSYEWVYQQWKNGTYANVQRKLDAPYDQLPAPSKIPGAALEFDIRSLGEVESARLYLADALTRVEWKNGTTLWSFVSATEPLGWFRFEGLPSEIIPQLLTPRYQSDEEVSGADPVSGQDLRRLGYQQGKVTHRRLTDGGIITYHQPGYGTFSYDVAVAYRMDKEGLTGVWSVTSSLGAEEAEALVEQAMKRSMTADYRKHRQWWQTYWDKSSVTLPDKVLERQYAAEIYKFGSVSRANSPIIPLQGVWTADNGLLPPWKGDVHHDLNTQLSYWPCYTGNHLEEGFGYLQTLWNQRETNRAYTEAYYGCPGLNVPGVATLTGEPMGGWIQYSLSPTISAWLAHHFYLHWQYSADPDFLREMGYPYLKEVATFLEAVTVKNEAGERTLRISSSPEIYDNTPQAWFPTITNFDLALIRSAFSDAAEMASALGMTDDAAHWSTLKAELPAFDVDSAGALTFAHGHPYDESHRHFSNALAIHPLSLLDVTHSDEEARIVRATIDRLDQYGGAWWTGYSYSWLGNMKARALDGEGAAAALRDFADYFCLPNTFHANGQQRGTGKSNFTYRPFTLEGNFAFAAGIQEMLLQSHTDVVRVFPAIPADWNDVSFRNLRARGAFLISATRENGITTHVDIESERGGTIRLQNPFAEDTKPKITGAVSASLHDGIWEIQTREGSCVRMHR</sequence>